<dbReference type="Pfam" id="PF13520">
    <property type="entry name" value="AA_permease_2"/>
    <property type="match status" value="1"/>
</dbReference>
<dbReference type="InterPro" id="IPR002293">
    <property type="entry name" value="AA/rel_permease1"/>
</dbReference>
<dbReference type="GeneID" id="81376308"/>
<comment type="caution">
    <text evidence="8">The sequence shown here is derived from an EMBL/GenBank/DDBJ whole genome shotgun (WGS) entry which is preliminary data.</text>
</comment>
<dbReference type="Gene3D" id="1.20.1740.10">
    <property type="entry name" value="Amino acid/polyamine transporter I"/>
    <property type="match status" value="1"/>
</dbReference>
<keyword evidence="2" id="KW-0813">Transport</keyword>
<feature type="transmembrane region" description="Helical" evidence="7">
    <location>
        <begin position="177"/>
        <end position="196"/>
    </location>
</feature>
<evidence type="ECO:0000256" key="5">
    <source>
        <dbReference type="ARBA" id="ARBA00023136"/>
    </source>
</evidence>
<reference evidence="8" key="2">
    <citation type="journal article" date="2023" name="IMA Fungus">
        <title>Comparative genomic study of the Penicillium genus elucidates a diverse pangenome and 15 lateral gene transfer events.</title>
        <authorList>
            <person name="Petersen C."/>
            <person name="Sorensen T."/>
            <person name="Nielsen M.R."/>
            <person name="Sondergaard T.E."/>
            <person name="Sorensen J.L."/>
            <person name="Fitzpatrick D.A."/>
            <person name="Frisvad J.C."/>
            <person name="Nielsen K.L."/>
        </authorList>
    </citation>
    <scope>NUCLEOTIDE SEQUENCE</scope>
    <source>
        <strain evidence="8">IBT 29677</strain>
    </source>
</reference>
<dbReference type="PANTHER" id="PTHR45649">
    <property type="entry name" value="AMINO-ACID PERMEASE BAT1"/>
    <property type="match status" value="1"/>
</dbReference>
<comment type="subcellular location">
    <subcellularLocation>
        <location evidence="1">Membrane</location>
        <topology evidence="1">Multi-pass membrane protein</topology>
    </subcellularLocation>
</comment>
<organism evidence="8 9">
    <name type="scientific">Penicillium cosmopolitanum</name>
    <dbReference type="NCBI Taxonomy" id="1131564"/>
    <lineage>
        <taxon>Eukaryota</taxon>
        <taxon>Fungi</taxon>
        <taxon>Dikarya</taxon>
        <taxon>Ascomycota</taxon>
        <taxon>Pezizomycotina</taxon>
        <taxon>Eurotiomycetes</taxon>
        <taxon>Eurotiomycetidae</taxon>
        <taxon>Eurotiales</taxon>
        <taxon>Aspergillaceae</taxon>
        <taxon>Penicillium</taxon>
    </lineage>
</organism>
<feature type="transmembrane region" description="Helical" evidence="7">
    <location>
        <begin position="490"/>
        <end position="509"/>
    </location>
</feature>
<evidence type="ECO:0000313" key="9">
    <source>
        <dbReference type="Proteomes" id="UP001147747"/>
    </source>
</evidence>
<accession>A0A9W9VEZ5</accession>
<protein>
    <recommendedName>
        <fullName evidence="10">Amino acid permease/ SLC12A domain-containing protein</fullName>
    </recommendedName>
</protein>
<dbReference type="GO" id="GO:0016020">
    <property type="term" value="C:membrane"/>
    <property type="evidence" value="ECO:0007669"/>
    <property type="project" value="UniProtKB-SubCell"/>
</dbReference>
<feature type="transmembrane region" description="Helical" evidence="7">
    <location>
        <begin position="139"/>
        <end position="165"/>
    </location>
</feature>
<feature type="compositionally biased region" description="Low complexity" evidence="6">
    <location>
        <begin position="10"/>
        <end position="20"/>
    </location>
</feature>
<dbReference type="RefSeq" id="XP_056483358.1">
    <property type="nucleotide sequence ID" value="XM_056637328.1"/>
</dbReference>
<keyword evidence="9" id="KW-1185">Reference proteome</keyword>
<dbReference type="EMBL" id="JAPZBU010000011">
    <property type="protein sequence ID" value="KAJ5379572.1"/>
    <property type="molecule type" value="Genomic_DNA"/>
</dbReference>
<proteinExistence type="predicted"/>
<feature type="transmembrane region" description="Helical" evidence="7">
    <location>
        <begin position="76"/>
        <end position="98"/>
    </location>
</feature>
<dbReference type="OrthoDB" id="3900342at2759"/>
<evidence type="ECO:0000256" key="7">
    <source>
        <dbReference type="SAM" id="Phobius"/>
    </source>
</evidence>
<feature type="compositionally biased region" description="Basic and acidic residues" evidence="6">
    <location>
        <begin position="21"/>
        <end position="33"/>
    </location>
</feature>
<evidence type="ECO:0000256" key="1">
    <source>
        <dbReference type="ARBA" id="ARBA00004141"/>
    </source>
</evidence>
<feature type="transmembrane region" description="Helical" evidence="7">
    <location>
        <begin position="339"/>
        <end position="361"/>
    </location>
</feature>
<evidence type="ECO:0000256" key="4">
    <source>
        <dbReference type="ARBA" id="ARBA00022989"/>
    </source>
</evidence>
<feature type="transmembrane region" description="Helical" evidence="7">
    <location>
        <begin position="208"/>
        <end position="225"/>
    </location>
</feature>
<feature type="region of interest" description="Disordered" evidence="6">
    <location>
        <begin position="1"/>
        <end position="33"/>
    </location>
</feature>
<evidence type="ECO:0000256" key="3">
    <source>
        <dbReference type="ARBA" id="ARBA00022692"/>
    </source>
</evidence>
<feature type="transmembrane region" description="Helical" evidence="7">
    <location>
        <begin position="245"/>
        <end position="267"/>
    </location>
</feature>
<dbReference type="GO" id="GO:0022857">
    <property type="term" value="F:transmembrane transporter activity"/>
    <property type="evidence" value="ECO:0007669"/>
    <property type="project" value="InterPro"/>
</dbReference>
<evidence type="ECO:0000313" key="8">
    <source>
        <dbReference type="EMBL" id="KAJ5379572.1"/>
    </source>
</evidence>
<dbReference type="PANTHER" id="PTHR45649:SF28">
    <property type="entry name" value="TRANSPORTER, PUTATIVE (EUROFUNG)-RELATED"/>
    <property type="match status" value="1"/>
</dbReference>
<name>A0A9W9VEZ5_9EURO</name>
<evidence type="ECO:0000256" key="2">
    <source>
        <dbReference type="ARBA" id="ARBA00022448"/>
    </source>
</evidence>
<gene>
    <name evidence="8" type="ORF">N7509_012691</name>
</gene>
<feature type="transmembrane region" description="Helical" evidence="7">
    <location>
        <begin position="288"/>
        <end position="311"/>
    </location>
</feature>
<feature type="transmembrane region" description="Helical" evidence="7">
    <location>
        <begin position="451"/>
        <end position="470"/>
    </location>
</feature>
<evidence type="ECO:0000256" key="6">
    <source>
        <dbReference type="SAM" id="MobiDB-lite"/>
    </source>
</evidence>
<feature type="transmembrane region" description="Helical" evidence="7">
    <location>
        <begin position="415"/>
        <end position="439"/>
    </location>
</feature>
<keyword evidence="4 7" id="KW-1133">Transmembrane helix</keyword>
<feature type="transmembrane region" description="Helical" evidence="7">
    <location>
        <begin position="389"/>
        <end position="409"/>
    </location>
</feature>
<sequence>MALETETDKPIAPGDAPGDAPIDHDHEAGSLKSLHEEGELEGLGYKQELRRNRSVATLLFQSLAIAAIPYGEGSALLSAVYGGGPLSIFVGWIIVCFLDQCIAMSLAELASRYPTSAGPYYWSFQLAKSNKTTVSFINAWIWVIGNWTITLSVNFGFASMLSAAISMYHPDWSANSWQLLLIFYAVCLGSLVICTFANRYLPQVDTACAAWTAVTIVVILIAASIKAGAGRHSASYALAHYDKSFAGWGGFTLFIGLLPAAYTFSAIGMVSSMAEECPQPAVKVPRAIALAVPVGFIAGLFFIIPICVTLPPLEDIINAPGGQALPYILHRVMGSPGGGLGLVFLVLIITLFCSISITVAASRSTWAVARDDALPLAKIWATVHPTLNVPVWSLVLLTIIQMLLGLINLGSTSAFTAFVSVGVIALAVAYAIPISLSLFHGRAEVKHAKWNCGHIVGTIVNVLALAWIAFELVLFSMPTALPVTRVSMNYASVVFVGFMAISAVWYLVYARKHYKGPPESDALDVE</sequence>
<evidence type="ECO:0008006" key="10">
    <source>
        <dbReference type="Google" id="ProtNLM"/>
    </source>
</evidence>
<dbReference type="AlphaFoldDB" id="A0A9W9VEZ5"/>
<dbReference type="PIRSF" id="PIRSF006060">
    <property type="entry name" value="AA_transporter"/>
    <property type="match status" value="1"/>
</dbReference>
<reference evidence="8" key="1">
    <citation type="submission" date="2022-12" db="EMBL/GenBank/DDBJ databases">
        <authorList>
            <person name="Petersen C."/>
        </authorList>
    </citation>
    <scope>NUCLEOTIDE SEQUENCE</scope>
    <source>
        <strain evidence="8">IBT 29677</strain>
    </source>
</reference>
<keyword evidence="3 7" id="KW-0812">Transmembrane</keyword>
<dbReference type="Proteomes" id="UP001147747">
    <property type="component" value="Unassembled WGS sequence"/>
</dbReference>
<keyword evidence="5 7" id="KW-0472">Membrane</keyword>
<feature type="transmembrane region" description="Helical" evidence="7">
    <location>
        <begin position="54"/>
        <end position="70"/>
    </location>
</feature>